<keyword evidence="3" id="KW-0349">Heme</keyword>
<dbReference type="Gene3D" id="1.20.1260.10">
    <property type="match status" value="1"/>
</dbReference>
<organism evidence="9 10">
    <name type="scientific">Desulfomicrobium norvegicum (strain DSM 1741 / NCIMB 8310)</name>
    <name type="common">Desulfovibrio baculatus (strain Norway 4)</name>
    <name type="synonym">Desulfovibrio desulfuricans (strain Norway 4)</name>
    <dbReference type="NCBI Taxonomy" id="52561"/>
    <lineage>
        <taxon>Bacteria</taxon>
        <taxon>Pseudomonadati</taxon>
        <taxon>Thermodesulfobacteriota</taxon>
        <taxon>Desulfovibrionia</taxon>
        <taxon>Desulfovibrionales</taxon>
        <taxon>Desulfomicrobiaceae</taxon>
        <taxon>Desulfomicrobium</taxon>
    </lineage>
</organism>
<dbReference type="PRINTS" id="PR00601">
    <property type="entry name" value="BACFERRITIN"/>
</dbReference>
<evidence type="ECO:0000256" key="3">
    <source>
        <dbReference type="ARBA" id="ARBA00022617"/>
    </source>
</evidence>
<feature type="binding site" evidence="7">
    <location>
        <position position="58"/>
    </location>
    <ligand>
        <name>Fe cation</name>
        <dbReference type="ChEBI" id="CHEBI:24875"/>
        <label>1</label>
    </ligand>
</feature>
<dbReference type="RefSeq" id="WP_092194228.1">
    <property type="nucleotide sequence ID" value="NZ_FOTO01000018.1"/>
</dbReference>
<evidence type="ECO:0000256" key="1">
    <source>
        <dbReference type="ARBA" id="ARBA00008093"/>
    </source>
</evidence>
<dbReference type="GO" id="GO:0006879">
    <property type="term" value="P:intracellular iron ion homeostasis"/>
    <property type="evidence" value="ECO:0007669"/>
    <property type="project" value="UniProtKB-KW"/>
</dbReference>
<dbReference type="GO" id="GO:0020037">
    <property type="term" value="F:heme binding"/>
    <property type="evidence" value="ECO:0007669"/>
    <property type="project" value="TreeGrafter"/>
</dbReference>
<feature type="binding site" evidence="7">
    <location>
        <position position="57"/>
    </location>
    <ligand>
        <name>Fe cation</name>
        <dbReference type="ChEBI" id="CHEBI:24875"/>
        <label>3</label>
    </ligand>
</feature>
<feature type="binding site" evidence="7">
    <location>
        <position position="25"/>
    </location>
    <ligand>
        <name>Fe cation</name>
        <dbReference type="ChEBI" id="CHEBI:24875"/>
        <label>1</label>
    </ligand>
</feature>
<feature type="binding site" description="axial binding residue" evidence="7">
    <location>
        <position position="59"/>
    </location>
    <ligand>
        <name>heme b</name>
        <dbReference type="ChEBI" id="CHEBI:60344"/>
        <note>ligand shared between dimeric partners</note>
    </ligand>
    <ligandPart>
        <name>Fe</name>
        <dbReference type="ChEBI" id="CHEBI:18248"/>
    </ligandPart>
</feature>
<evidence type="ECO:0000259" key="8">
    <source>
        <dbReference type="PROSITE" id="PS50905"/>
    </source>
</evidence>
<dbReference type="InterPro" id="IPR012347">
    <property type="entry name" value="Ferritin-like"/>
</dbReference>
<feature type="binding site" evidence="7">
    <location>
        <position position="101"/>
    </location>
    <ligand>
        <name>Fe cation</name>
        <dbReference type="ChEBI" id="CHEBI:24875"/>
        <label>2</label>
    </ligand>
</feature>
<feature type="binding site" evidence="7">
    <location>
        <position position="134"/>
    </location>
    <ligand>
        <name>Fe cation</name>
        <dbReference type="ChEBI" id="CHEBI:24875"/>
        <label>2</label>
    </ligand>
</feature>
<comment type="function">
    <text evidence="6">Iron-storage protein, whose ferroxidase center binds Fe(2+), oxidizes it using dioxygen to Fe(3+), and participates in the subsequent Fe(3+) oxide mineral core formation within the central cavity of the BFR protein shell.</text>
</comment>
<comment type="catalytic activity">
    <reaction evidence="6">
        <text>4 Fe(2+) + O2 + 4 H(+) = 4 Fe(3+) + 2 H2O</text>
        <dbReference type="Rhea" id="RHEA:11148"/>
        <dbReference type="ChEBI" id="CHEBI:15377"/>
        <dbReference type="ChEBI" id="CHEBI:15378"/>
        <dbReference type="ChEBI" id="CHEBI:15379"/>
        <dbReference type="ChEBI" id="CHEBI:29033"/>
        <dbReference type="ChEBI" id="CHEBI:29034"/>
        <dbReference type="EC" id="1.16.3.1"/>
    </reaction>
</comment>
<feature type="binding site" evidence="7">
    <location>
        <position position="134"/>
    </location>
    <ligand>
        <name>Fe cation</name>
        <dbReference type="ChEBI" id="CHEBI:24875"/>
        <label>1</label>
    </ligand>
</feature>
<accession>A0A8G2C6J7</accession>
<keyword evidence="10" id="KW-1185">Reference proteome</keyword>
<keyword evidence="4 6" id="KW-0479">Metal-binding</keyword>
<name>A0A8G2C6J7_DESNO</name>
<evidence type="ECO:0000313" key="10">
    <source>
        <dbReference type="Proteomes" id="UP000199581"/>
    </source>
</evidence>
<dbReference type="PROSITE" id="PS50905">
    <property type="entry name" value="FERRITIN_LIKE"/>
    <property type="match status" value="1"/>
</dbReference>
<evidence type="ECO:0000256" key="6">
    <source>
        <dbReference type="PIRNR" id="PIRNR002560"/>
    </source>
</evidence>
<dbReference type="EC" id="1.16.3.1" evidence="6"/>
<dbReference type="EMBL" id="FOTO01000018">
    <property type="protein sequence ID" value="SFM17210.1"/>
    <property type="molecule type" value="Genomic_DNA"/>
</dbReference>
<keyword evidence="5 6" id="KW-0408">Iron</keyword>
<comment type="similarity">
    <text evidence="1 6">Belongs to the bacterioferritin family.</text>
</comment>
<gene>
    <name evidence="9" type="ORF">SAMN05421830_11816</name>
</gene>
<comment type="caution">
    <text evidence="9">The sequence shown here is derived from an EMBL/GenBank/DDBJ whole genome shotgun (WGS) entry which is preliminary data.</text>
</comment>
<dbReference type="GO" id="GO:0008199">
    <property type="term" value="F:ferric iron binding"/>
    <property type="evidence" value="ECO:0007669"/>
    <property type="project" value="InterPro"/>
</dbReference>
<protein>
    <recommendedName>
        <fullName evidence="6">Bacterioferritin</fullName>
        <ecNumber evidence="6">1.16.3.1</ecNumber>
    </recommendedName>
</protein>
<sequence>MTDKISREERKARVVEVLNQARSMELFAITQYMNQHYNLDDMDYGELAKNMKLVAIDEMRHAEMFAERIKELDGEPTTSYEGELQKGQDVNVIYPYDTQLEDDTIDVYSQFLLTCRDNGDSISAKLFETIIEEEQAHMSYFDNVGNHINTLGDTYLSKIAGTSASTGASTKGFIISGQ</sequence>
<dbReference type="InterPro" id="IPR002024">
    <property type="entry name" value="Bacterioferritin"/>
</dbReference>
<dbReference type="AlphaFoldDB" id="A0A8G2C6J7"/>
<dbReference type="InterPro" id="IPR009078">
    <property type="entry name" value="Ferritin-like_SF"/>
</dbReference>
<feature type="binding site" evidence="7">
    <location>
        <position position="137"/>
    </location>
    <ligand>
        <name>Fe cation</name>
        <dbReference type="ChEBI" id="CHEBI:24875"/>
        <label>2</label>
    </ligand>
</feature>
<dbReference type="PANTHER" id="PTHR30295:SF0">
    <property type="entry name" value="BACTERIOFERRITIN"/>
    <property type="match status" value="1"/>
</dbReference>
<evidence type="ECO:0000256" key="7">
    <source>
        <dbReference type="PIRSR" id="PIRSR002560-1"/>
    </source>
</evidence>
<dbReference type="PANTHER" id="PTHR30295">
    <property type="entry name" value="BACTERIOFERRITIN"/>
    <property type="match status" value="1"/>
</dbReference>
<evidence type="ECO:0000313" key="9">
    <source>
        <dbReference type="EMBL" id="SFM17210.1"/>
    </source>
</evidence>
<proteinExistence type="inferred from homology"/>
<evidence type="ECO:0000256" key="2">
    <source>
        <dbReference type="ARBA" id="ARBA00022434"/>
    </source>
</evidence>
<dbReference type="GO" id="GO:0006826">
    <property type="term" value="P:iron ion transport"/>
    <property type="evidence" value="ECO:0007669"/>
    <property type="project" value="InterPro"/>
</dbReference>
<dbReference type="Pfam" id="PF00210">
    <property type="entry name" value="Ferritin"/>
    <property type="match status" value="1"/>
</dbReference>
<dbReference type="PIRSF" id="PIRSF002560">
    <property type="entry name" value="Bacterioferritin"/>
    <property type="match status" value="1"/>
</dbReference>
<keyword evidence="2 6" id="KW-0409">Iron storage</keyword>
<dbReference type="InterPro" id="IPR009040">
    <property type="entry name" value="Ferritin-like_diiron"/>
</dbReference>
<evidence type="ECO:0000256" key="5">
    <source>
        <dbReference type="ARBA" id="ARBA00023004"/>
    </source>
</evidence>
<dbReference type="SUPFAM" id="SSF47240">
    <property type="entry name" value="Ferritin-like"/>
    <property type="match status" value="1"/>
</dbReference>
<dbReference type="Proteomes" id="UP000199581">
    <property type="component" value="Unassembled WGS sequence"/>
</dbReference>
<dbReference type="OrthoDB" id="9800505at2"/>
<reference evidence="9 10" key="1">
    <citation type="submission" date="2016-10" db="EMBL/GenBank/DDBJ databases">
        <authorList>
            <person name="Varghese N."/>
            <person name="Submissions S."/>
        </authorList>
    </citation>
    <scope>NUCLEOTIDE SEQUENCE [LARGE SCALE GENOMIC DNA]</scope>
    <source>
        <strain evidence="9 10">DSM 1741</strain>
    </source>
</reference>
<dbReference type="GO" id="GO:0004322">
    <property type="term" value="F:ferroxidase activity"/>
    <property type="evidence" value="ECO:0007669"/>
    <property type="project" value="UniProtKB-EC"/>
</dbReference>
<evidence type="ECO:0000256" key="4">
    <source>
        <dbReference type="ARBA" id="ARBA00022723"/>
    </source>
</evidence>
<dbReference type="InterPro" id="IPR008331">
    <property type="entry name" value="Ferritin_DPS_dom"/>
</dbReference>
<feature type="binding site" evidence="7">
    <location>
        <position position="58"/>
    </location>
    <ligand>
        <name>Fe cation</name>
        <dbReference type="ChEBI" id="CHEBI:24875"/>
        <label>2</label>
    </ligand>
</feature>
<dbReference type="GO" id="GO:0005829">
    <property type="term" value="C:cytosol"/>
    <property type="evidence" value="ECO:0007669"/>
    <property type="project" value="TreeGrafter"/>
</dbReference>
<feature type="binding site" evidence="7">
    <location>
        <position position="61"/>
    </location>
    <ligand>
        <name>Fe cation</name>
        <dbReference type="ChEBI" id="CHEBI:24875"/>
        <label>1</label>
    </ligand>
</feature>
<feature type="domain" description="Ferritin-like diiron" evidence="8">
    <location>
        <begin position="8"/>
        <end position="152"/>
    </location>
</feature>